<protein>
    <recommendedName>
        <fullName evidence="3">ATP-binding protein</fullName>
    </recommendedName>
</protein>
<accession>A0ABP8IN83</accession>
<reference evidence="2" key="1">
    <citation type="journal article" date="2019" name="Int. J. Syst. Evol. Microbiol.">
        <title>The Global Catalogue of Microorganisms (GCM) 10K type strain sequencing project: providing services to taxonomists for standard genome sequencing and annotation.</title>
        <authorList>
            <consortium name="The Broad Institute Genomics Platform"/>
            <consortium name="The Broad Institute Genome Sequencing Center for Infectious Disease"/>
            <person name="Wu L."/>
            <person name="Ma J."/>
        </authorList>
    </citation>
    <scope>NUCLEOTIDE SEQUENCE [LARGE SCALE GENOMIC DNA]</scope>
    <source>
        <strain evidence="2">JCM 17923</strain>
    </source>
</reference>
<evidence type="ECO:0000313" key="2">
    <source>
        <dbReference type="Proteomes" id="UP001501153"/>
    </source>
</evidence>
<dbReference type="InterPro" id="IPR011989">
    <property type="entry name" value="ARM-like"/>
</dbReference>
<name>A0ABP8IN83_9BACT</name>
<sequence length="1584" mass="170300">MGGRRTFIGTTFQAEVGAYVAGLLLTERPLSRLGAGLPGYPQKIQFETPTAVDDLLVATEVGEVYVQAKRTISLAPKAEDALASVAGQFVRQYLDGVWENGVRRDLIPARDRLVLAVSTSTAASVTMDLREALDRNRTNAATAVPKRMQDALNVLARLLDAAWLDVAGSAITPAKRQELLALCSVIVVGDKDRQLVEEALTDVAPAGAETALADLLEVWAANGCATGVGGDAAAIRLALSDKIKLKEPPSFQQDVRRLYAYSAATLTQLARFTTIEVPEGTINVARPVAARVVAAAQLSDLAITGEPGAGKSAIMYAAAQALGQQSPVFCFTVEGGAGTLAALQQEIGLEHPLLDVLRQVPGPRPAYLLLDALDASRGGVAEGTYKKLLDAVAAWPDWRVVASVRSFDLRMGRDWQRVFRGPAPFPEHTDASFPAVRHLHLGLLGPEERADLARQSPTLDDALTAGGSKLEALAQNPFNLALLADLLTGGTAPTALAGVSTRGQLLAQYWRERITGLGQPATSGLAYLVRQLLKAKAITISQALIKPTVAKAIDNLERVGVLALEPSRQVVGFRHHVLFDYAVARLALLPEPAAAREQLRKEKAAGLLLAPSLGYWVEGLKDQLSPSEFWRIIAPLVADTAIDPIVRLEVARLVVDAVRPTDDLTVLGSFFSGGEALATQSFRQFVGALRDKSQTGGAVEVGPWARLLAGMAAPGADQLGIMQVLIGELLDSRPDADALACLGAAARRLLASIADDERLTNWLSKFVIPYVIRTYGTDPAASREQLARIFEPARFAQFGYLEVPVLAQHVLAIAAHDANLVVELHYRAFGPHDFRHDQATTMVQSTILSMSSNAGQEFEMAAYNLEQDFPALLASFPQIGIRALAATLRGVREKNESSFEALPLSTVVVGGVAYPFANDDSVAWASALDRSQSASYAKIYQAFCSWLPSVQDPALLAALPGLLLAETGTALVWRVLFEAGAMHPAHLGSVLTRPAASAPVLQSHSTRQSAIVLLAMVYSQLPAADREALEQDWLALEFAAYPNPPAARLFALGKLFTALGEAQLATPAARDFLKAAQATGHALENKPLFTSRPVEIHRVREGDTEWPWAEKGPLPGSEPDPIPALVRAVTDAQAAVQAQVIGAAPHLQEALLALDDACREDDGPLDDGIVHTLVWGLSSLLAHTPAAAATYPAAVARLLALTHHPSPAAEATAEANFARFAITGFPLARVEAARALASLVALPELWPLLEERFEALLLHDPYPAVRAQLAGALRSLSHVAEETAWQLTEKFAARENNPTVISEGVRALERLLNHDAVRIEPFFLELATRTAAAGHIPSVLTKSIVFMALKRELAASQTLLQSWVAGYATEEKQLMAVLSELRGYFVLGYGTATPAQVASGTRARALVWSLIEAIEPAVRAWPTDGQEPTDEQIIALKLFSEIAGQFTFAVGRHELPASLVTSEAQRRFLIDYAPLISRLTMLGPPGSIHYLLDVLGQLVAANPPLCFDLFSEAILRTTGVARYEHESLGASRFVELVTQYLADYRFIFADEVRRTKLIECLAVFVDAGWPEARRLFQQLPELLQ</sequence>
<dbReference type="RefSeq" id="WP_345237241.1">
    <property type="nucleotide sequence ID" value="NZ_BAABGZ010000070.1"/>
</dbReference>
<gene>
    <name evidence="1" type="ORF">GCM10023185_33330</name>
</gene>
<dbReference type="SUPFAM" id="SSF48371">
    <property type="entry name" value="ARM repeat"/>
    <property type="match status" value="1"/>
</dbReference>
<dbReference type="InterPro" id="IPR016024">
    <property type="entry name" value="ARM-type_fold"/>
</dbReference>
<proteinExistence type="predicted"/>
<keyword evidence="2" id="KW-1185">Reference proteome</keyword>
<comment type="caution">
    <text evidence="1">The sequence shown here is derived from an EMBL/GenBank/DDBJ whole genome shotgun (WGS) entry which is preliminary data.</text>
</comment>
<dbReference type="EMBL" id="BAABGZ010000070">
    <property type="protein sequence ID" value="GAA4364108.1"/>
    <property type="molecule type" value="Genomic_DNA"/>
</dbReference>
<dbReference type="Gene3D" id="1.25.10.10">
    <property type="entry name" value="Leucine-rich Repeat Variant"/>
    <property type="match status" value="1"/>
</dbReference>
<organism evidence="1 2">
    <name type="scientific">Hymenobacter saemangeumensis</name>
    <dbReference type="NCBI Taxonomy" id="1084522"/>
    <lineage>
        <taxon>Bacteria</taxon>
        <taxon>Pseudomonadati</taxon>
        <taxon>Bacteroidota</taxon>
        <taxon>Cytophagia</taxon>
        <taxon>Cytophagales</taxon>
        <taxon>Hymenobacteraceae</taxon>
        <taxon>Hymenobacter</taxon>
    </lineage>
</organism>
<evidence type="ECO:0008006" key="3">
    <source>
        <dbReference type="Google" id="ProtNLM"/>
    </source>
</evidence>
<evidence type="ECO:0000313" key="1">
    <source>
        <dbReference type="EMBL" id="GAA4364108.1"/>
    </source>
</evidence>
<dbReference type="Proteomes" id="UP001501153">
    <property type="component" value="Unassembled WGS sequence"/>
</dbReference>